<keyword evidence="2" id="KW-1185">Reference proteome</keyword>
<comment type="caution">
    <text evidence="1">The sequence shown here is derived from an EMBL/GenBank/DDBJ whole genome shotgun (WGS) entry which is preliminary data.</text>
</comment>
<proteinExistence type="predicted"/>
<evidence type="ECO:0000313" key="1">
    <source>
        <dbReference type="EMBL" id="KAL2613062.1"/>
    </source>
</evidence>
<sequence>MSVITVIDSNEMDRRSVHFVVLTTVQVCPMRKLRFINSSSERDQIMIPEPEIMSLADRGEIEGLPTWQGIRMMNLKAGNLRILVPVQPDSSVVRREKRDGNML</sequence>
<reference evidence="1 2" key="1">
    <citation type="submission" date="2024-09" db="EMBL/GenBank/DDBJ databases">
        <title>Chromosome-scale assembly of Riccia fluitans.</title>
        <authorList>
            <person name="Paukszto L."/>
            <person name="Sawicki J."/>
            <person name="Karawczyk K."/>
            <person name="Piernik-Szablinska J."/>
            <person name="Szczecinska M."/>
            <person name="Mazdziarz M."/>
        </authorList>
    </citation>
    <scope>NUCLEOTIDE SEQUENCE [LARGE SCALE GENOMIC DNA]</scope>
    <source>
        <strain evidence="1">Rf_01</strain>
        <tissue evidence="1">Aerial parts of the thallus</tissue>
    </source>
</reference>
<gene>
    <name evidence="1" type="ORF">R1flu_024754</name>
</gene>
<name>A0ABD1XVY7_9MARC</name>
<dbReference type="Proteomes" id="UP001605036">
    <property type="component" value="Unassembled WGS sequence"/>
</dbReference>
<dbReference type="AlphaFoldDB" id="A0ABD1XVY7"/>
<protein>
    <submittedName>
        <fullName evidence="1">Uncharacterized protein</fullName>
    </submittedName>
</protein>
<organism evidence="1 2">
    <name type="scientific">Riccia fluitans</name>
    <dbReference type="NCBI Taxonomy" id="41844"/>
    <lineage>
        <taxon>Eukaryota</taxon>
        <taxon>Viridiplantae</taxon>
        <taxon>Streptophyta</taxon>
        <taxon>Embryophyta</taxon>
        <taxon>Marchantiophyta</taxon>
        <taxon>Marchantiopsida</taxon>
        <taxon>Marchantiidae</taxon>
        <taxon>Marchantiales</taxon>
        <taxon>Ricciaceae</taxon>
        <taxon>Riccia</taxon>
    </lineage>
</organism>
<evidence type="ECO:0000313" key="2">
    <source>
        <dbReference type="Proteomes" id="UP001605036"/>
    </source>
</evidence>
<dbReference type="EMBL" id="JBHFFA010000007">
    <property type="protein sequence ID" value="KAL2613062.1"/>
    <property type="molecule type" value="Genomic_DNA"/>
</dbReference>
<accession>A0ABD1XVY7</accession>